<dbReference type="Proteomes" id="UP000265520">
    <property type="component" value="Unassembled WGS sequence"/>
</dbReference>
<organism evidence="2 3">
    <name type="scientific">Trifolium medium</name>
    <dbReference type="NCBI Taxonomy" id="97028"/>
    <lineage>
        <taxon>Eukaryota</taxon>
        <taxon>Viridiplantae</taxon>
        <taxon>Streptophyta</taxon>
        <taxon>Embryophyta</taxon>
        <taxon>Tracheophyta</taxon>
        <taxon>Spermatophyta</taxon>
        <taxon>Magnoliopsida</taxon>
        <taxon>eudicotyledons</taxon>
        <taxon>Gunneridae</taxon>
        <taxon>Pentapetalae</taxon>
        <taxon>rosids</taxon>
        <taxon>fabids</taxon>
        <taxon>Fabales</taxon>
        <taxon>Fabaceae</taxon>
        <taxon>Papilionoideae</taxon>
        <taxon>50 kb inversion clade</taxon>
        <taxon>NPAAA clade</taxon>
        <taxon>Hologalegina</taxon>
        <taxon>IRL clade</taxon>
        <taxon>Trifolieae</taxon>
        <taxon>Trifolium</taxon>
    </lineage>
</organism>
<feature type="signal peptide" evidence="1">
    <location>
        <begin position="1"/>
        <end position="21"/>
    </location>
</feature>
<accession>A0A392Q674</accession>
<comment type="caution">
    <text evidence="2">The sequence shown here is derived from an EMBL/GenBank/DDBJ whole genome shotgun (WGS) entry which is preliminary data.</text>
</comment>
<name>A0A392Q674_9FABA</name>
<keyword evidence="3" id="KW-1185">Reference proteome</keyword>
<proteinExistence type="predicted"/>
<sequence length="97" mass="10690">MPATVTRLPSAVAIFLLLGQGEYVENCLEEGAMWSVAPESNIQNSLEAVSETLNPNESGSLPEYAATVQVPDKARYRFVRFLAMNFSYVDDHSSYLA</sequence>
<dbReference type="EMBL" id="LXQA010113801">
    <property type="protein sequence ID" value="MCI19220.1"/>
    <property type="molecule type" value="Genomic_DNA"/>
</dbReference>
<keyword evidence="1" id="KW-0732">Signal</keyword>
<evidence type="ECO:0000256" key="1">
    <source>
        <dbReference type="SAM" id="SignalP"/>
    </source>
</evidence>
<reference evidence="2 3" key="1">
    <citation type="journal article" date="2018" name="Front. Plant Sci.">
        <title>Red Clover (Trifolium pratense) and Zigzag Clover (T. medium) - A Picture of Genomic Similarities and Differences.</title>
        <authorList>
            <person name="Dluhosova J."/>
            <person name="Istvanek J."/>
            <person name="Nedelnik J."/>
            <person name="Repkova J."/>
        </authorList>
    </citation>
    <scope>NUCLEOTIDE SEQUENCE [LARGE SCALE GENOMIC DNA]</scope>
    <source>
        <strain evidence="3">cv. 10/8</strain>
        <tissue evidence="2">Leaf</tissue>
    </source>
</reference>
<feature type="non-terminal residue" evidence="2">
    <location>
        <position position="97"/>
    </location>
</feature>
<evidence type="ECO:0000313" key="3">
    <source>
        <dbReference type="Proteomes" id="UP000265520"/>
    </source>
</evidence>
<feature type="chain" id="PRO_5017386818" evidence="1">
    <location>
        <begin position="22"/>
        <end position="97"/>
    </location>
</feature>
<protein>
    <submittedName>
        <fullName evidence="2">Uncharacterized protein</fullName>
    </submittedName>
</protein>
<evidence type="ECO:0000313" key="2">
    <source>
        <dbReference type="EMBL" id="MCI19220.1"/>
    </source>
</evidence>
<dbReference type="AlphaFoldDB" id="A0A392Q674"/>